<evidence type="ECO:0000313" key="3">
    <source>
        <dbReference type="Proteomes" id="UP000576082"/>
    </source>
</evidence>
<dbReference type="Pfam" id="PF02481">
    <property type="entry name" value="DNA_processg_A"/>
    <property type="match status" value="1"/>
</dbReference>
<name>A0A7X9RXB0_9BACT</name>
<proteinExistence type="predicted"/>
<evidence type="ECO:0000313" key="2">
    <source>
        <dbReference type="EMBL" id="NME70431.1"/>
    </source>
</evidence>
<feature type="domain" description="Smf/DprA SLOG" evidence="1">
    <location>
        <begin position="82"/>
        <end position="271"/>
    </location>
</feature>
<evidence type="ECO:0000259" key="1">
    <source>
        <dbReference type="Pfam" id="PF02481"/>
    </source>
</evidence>
<accession>A0A7X9RXB0</accession>
<dbReference type="EMBL" id="JABANE010000064">
    <property type="protein sequence ID" value="NME70431.1"/>
    <property type="molecule type" value="Genomic_DNA"/>
</dbReference>
<gene>
    <name evidence="2" type="ORF">HHU12_20820</name>
</gene>
<dbReference type="RefSeq" id="WP_169658669.1">
    <property type="nucleotide sequence ID" value="NZ_JABANE010000064.1"/>
</dbReference>
<dbReference type="AlphaFoldDB" id="A0A7X9RXB0"/>
<sequence>MIEFLILSILNIRGFGPKFLFRNAKALRNAVENTESVREGITLILEETKRINKTTLEDIEKGINVASQILDNCKKYSIQPVSFLNEHYPQNILKVSELWPVLYVAGNQEILNEYSVGVIGTKNPDQHGQIISQKITEYSDEEEITLNIMHQKGVASIVKEAKDTFFVEVVASGIDQVYLPDNDIFHSDFIVVVSPFPPEITYDEYKYIESCKVLASLSNRLVLIQDATSDDTRFVLSYFARSEKTLGVIKPIDSALNYPINAGNKLLITEGKEGLISYCRAKDVHEESVVCDIKIITSKNDYPQFFNEEELPI</sequence>
<reference evidence="2 3" key="1">
    <citation type="submission" date="2020-04" db="EMBL/GenBank/DDBJ databases">
        <title>Flammeovirga sp. SR4, a novel species isolated from seawater.</title>
        <authorList>
            <person name="Wang X."/>
        </authorList>
    </citation>
    <scope>NUCLEOTIDE SEQUENCE [LARGE SCALE GENOMIC DNA]</scope>
    <source>
        <strain evidence="2 3">ATCC 23126</strain>
    </source>
</reference>
<organism evidence="2 3">
    <name type="scientific">Flammeovirga aprica JL-4</name>
    <dbReference type="NCBI Taxonomy" id="694437"/>
    <lineage>
        <taxon>Bacteria</taxon>
        <taxon>Pseudomonadati</taxon>
        <taxon>Bacteroidota</taxon>
        <taxon>Cytophagia</taxon>
        <taxon>Cytophagales</taxon>
        <taxon>Flammeovirgaceae</taxon>
        <taxon>Flammeovirga</taxon>
    </lineage>
</organism>
<dbReference type="Proteomes" id="UP000576082">
    <property type="component" value="Unassembled WGS sequence"/>
</dbReference>
<dbReference type="InterPro" id="IPR057666">
    <property type="entry name" value="DrpA_SLOG"/>
</dbReference>
<dbReference type="Gene3D" id="3.40.50.450">
    <property type="match status" value="1"/>
</dbReference>
<protein>
    <recommendedName>
        <fullName evidence="1">Smf/DprA SLOG domain-containing protein</fullName>
    </recommendedName>
</protein>
<dbReference type="GO" id="GO:0009294">
    <property type="term" value="P:DNA-mediated transformation"/>
    <property type="evidence" value="ECO:0007669"/>
    <property type="project" value="InterPro"/>
</dbReference>
<keyword evidence="3" id="KW-1185">Reference proteome</keyword>
<comment type="caution">
    <text evidence="2">The sequence shown here is derived from an EMBL/GenBank/DDBJ whole genome shotgun (WGS) entry which is preliminary data.</text>
</comment>